<protein>
    <submittedName>
        <fullName evidence="5">TBC1 domain family member 15-like</fullName>
    </submittedName>
</protein>
<feature type="region of interest" description="Disordered" evidence="2">
    <location>
        <begin position="635"/>
        <end position="660"/>
    </location>
</feature>
<dbReference type="PANTHER" id="PTHR22957:SF645">
    <property type="entry name" value="LD27216P"/>
    <property type="match status" value="1"/>
</dbReference>
<dbReference type="Pfam" id="PF00566">
    <property type="entry name" value="RabGAP-TBC"/>
    <property type="match status" value="1"/>
</dbReference>
<dbReference type="GeneID" id="106463226"/>
<dbReference type="Gene3D" id="1.10.8.270">
    <property type="entry name" value="putative rabgap domain of human tbc1 domain family member 14 like domains"/>
    <property type="match status" value="1"/>
</dbReference>
<dbReference type="Gene3D" id="1.10.472.80">
    <property type="entry name" value="Ypt/Rab-GAP domain of gyp1p, domain 3"/>
    <property type="match status" value="1"/>
</dbReference>
<dbReference type="SUPFAM" id="SSF47923">
    <property type="entry name" value="Ypt/Rab-GAP domain of gyp1p"/>
    <property type="match status" value="2"/>
</dbReference>
<dbReference type="InterPro" id="IPR035969">
    <property type="entry name" value="Rab-GAP_TBC_sf"/>
</dbReference>
<organism evidence="4 5">
    <name type="scientific">Limulus polyphemus</name>
    <name type="common">Atlantic horseshoe crab</name>
    <dbReference type="NCBI Taxonomy" id="6850"/>
    <lineage>
        <taxon>Eukaryota</taxon>
        <taxon>Metazoa</taxon>
        <taxon>Ecdysozoa</taxon>
        <taxon>Arthropoda</taxon>
        <taxon>Chelicerata</taxon>
        <taxon>Merostomata</taxon>
        <taxon>Xiphosura</taxon>
        <taxon>Limulidae</taxon>
        <taxon>Limulus</taxon>
    </lineage>
</organism>
<accession>A0ABM1BBI1</accession>
<name>A0ABM1BBI1_LIMPO</name>
<dbReference type="Pfam" id="PF12068">
    <property type="entry name" value="PH_RBD"/>
    <property type="match status" value="1"/>
</dbReference>
<dbReference type="PANTHER" id="PTHR22957">
    <property type="entry name" value="TBC1 DOMAIN FAMILY MEMBER GTPASE-ACTIVATING PROTEIN"/>
    <property type="match status" value="1"/>
</dbReference>
<evidence type="ECO:0000313" key="5">
    <source>
        <dbReference type="RefSeq" id="XP_013778675.1"/>
    </source>
</evidence>
<feature type="domain" description="Rab-GAP TBC" evidence="3">
    <location>
        <begin position="310"/>
        <end position="520"/>
    </location>
</feature>
<dbReference type="RefSeq" id="XP_013778675.1">
    <property type="nucleotide sequence ID" value="XM_013923221.2"/>
</dbReference>
<feature type="compositionally biased region" description="Polar residues" evidence="2">
    <location>
        <begin position="635"/>
        <end position="657"/>
    </location>
</feature>
<evidence type="ECO:0000259" key="3">
    <source>
        <dbReference type="PROSITE" id="PS50086"/>
    </source>
</evidence>
<dbReference type="InterPro" id="IPR021935">
    <property type="entry name" value="SGSM1/2_RBD"/>
</dbReference>
<dbReference type="InterPro" id="IPR000195">
    <property type="entry name" value="Rab-GAP-TBC_dom"/>
</dbReference>
<reference evidence="5" key="1">
    <citation type="submission" date="2025-08" db="UniProtKB">
        <authorList>
            <consortium name="RefSeq"/>
        </authorList>
    </citation>
    <scope>IDENTIFICATION</scope>
    <source>
        <tissue evidence="5">Muscle</tissue>
    </source>
</reference>
<dbReference type="SMART" id="SM00164">
    <property type="entry name" value="TBC"/>
    <property type="match status" value="1"/>
</dbReference>
<keyword evidence="4" id="KW-1185">Reference proteome</keyword>
<dbReference type="Gene3D" id="2.30.29.230">
    <property type="match status" value="1"/>
</dbReference>
<dbReference type="Proteomes" id="UP000694941">
    <property type="component" value="Unplaced"/>
</dbReference>
<evidence type="ECO:0000256" key="2">
    <source>
        <dbReference type="SAM" id="MobiDB-lite"/>
    </source>
</evidence>
<evidence type="ECO:0000313" key="4">
    <source>
        <dbReference type="Proteomes" id="UP000694941"/>
    </source>
</evidence>
<keyword evidence="1" id="KW-0343">GTPase activation</keyword>
<dbReference type="PROSITE" id="PS50086">
    <property type="entry name" value="TBC_RABGAP"/>
    <property type="match status" value="1"/>
</dbReference>
<gene>
    <name evidence="5" type="primary">LOC106463226</name>
</gene>
<evidence type="ECO:0000256" key="1">
    <source>
        <dbReference type="ARBA" id="ARBA00022468"/>
    </source>
</evidence>
<proteinExistence type="predicted"/>
<sequence>MMASNGNITYVHDGVCVYVSGPHKDKEPIFTGRVTISEQPYGGVLEWHANEEVNETGRPLSSPETENLDWEDVASGFSAGYKPHSNQCCESIELKLETTKKPQTINFDVADLKSYKCVQKKKGKGSEVTFFLKDGSTPPTLYFPKNNHMCLINALEKYIQFRRSAKDAHLYLVHEPQKEALEKSFSELQLFREQSSDLVKRFFDDPYTATMGGFSKVTNFLFEYVLTNENSPTKCSNEEVVQMLQESLPSVEINQNEEPGFEVITCMELPPRPEVKREDPVLLDQWEAHLDSEGQVKDIEQLKHKIFKGGLLNSLRKEVWKFLLGYFPFNSTKKEREKLRKKKIDDYYKMKLQWKSITPEQETRFSAFRERKNLIEKDVSRTDRTHPYFMGTENANVQLLYDILMTYCMYNFDLGYVQGMSDLLSPILVVMENEADAFWCFAEFMENVGSNFELDQQGMKTQLQQLYSVIHFADPHLCDYLESHDSGNLYFCFRWLLILFKREFKFHDIMRLWEVLWTGLPCRSFHLLICLAILDAEKNTLMENQFGLPEILKHINDMSYKINPEEVLCRAESIYLQLSQCQHLPQSLQDILGIQAPAPPSPVSSIVSLPPSTASAPIEDIRHSSSVPVPINKTSSTLDRFNASPPSGNSSVENSSIEVLPEDSDIEARYQISFDLMS</sequence>